<dbReference type="PROSITE" id="PS50005">
    <property type="entry name" value="TPR"/>
    <property type="match status" value="9"/>
</dbReference>
<evidence type="ECO:0000256" key="2">
    <source>
        <dbReference type="ARBA" id="ARBA00022803"/>
    </source>
</evidence>
<dbReference type="PROSITE" id="PS50293">
    <property type="entry name" value="TPR_REGION"/>
    <property type="match status" value="4"/>
</dbReference>
<proteinExistence type="predicted"/>
<feature type="repeat" description="TPR" evidence="3">
    <location>
        <begin position="588"/>
        <end position="621"/>
    </location>
</feature>
<name>A0A815HMW8_ADIRI</name>
<dbReference type="OrthoDB" id="9991920at2759"/>
<evidence type="ECO:0000256" key="3">
    <source>
        <dbReference type="PROSITE-ProRule" id="PRU00339"/>
    </source>
</evidence>
<accession>A0A815HMW8</accession>
<dbReference type="PANTHER" id="PTHR45641">
    <property type="entry name" value="TETRATRICOPEPTIDE REPEAT PROTEIN (AFU_ORTHOLOGUE AFUA_6G03870)"/>
    <property type="match status" value="1"/>
</dbReference>
<sequence length="853" mass="97418">MDKSSGIEKTKESLNSGKAGLAHPSVGAENIVLVWLDTAIDEKSVDYGNTMKQFKCIADDVKTFTKDEPCIQFMQNATNSRICLITSDSFGQRILPYIHGMSQLNTILIFSHNKQLYEEWTRKYAKFKGVFSELSSICEALQAAVQQCGQYLIPISIFNEDVAVGPDTIFNRIDSSFIHIQVLKEVLSTIDFGELHLQEFVNHCLDLYAENTDELENVNQFHRDYYSKRAIWWYTQESFLYRMLHRALRSLDASTIVRLGFFIDDLSRDIQRLHSEQSENPDSDQKTIILYRGHGLSIGNFDRLSKLKDGYISFNDFLLTSKNRETAFDFVQQTAANPDFVAILFVMTVDPSKSTIPFASITDVGYFDTQDEVLFPLQSVFRLDGIEVLDTDKHIYEVRVTLTNDSDENIRKLVNRVREETFPEQVGWARFGQLLLKMNQLKKSEELYEILLDQTTYEAEKISIYYQLGWLKHQQRDYQAALTFYEQSLDIAQETLPPNHISLASSHTNIGAVNYSMGNYPKALSSYEKALEIRQKSLSADHIDLASSYHDVGMTYNSMNDFSEALSSYERALQIRQKSLPSNHPDLITTYNNIGLINYNMGNYSKAIAAYEKAFQSQEQSLPVNHPNRAIYYNNIGMVYNNMGDYANALASYEKALHIRQQTLASNHPELAVPYNNVGMVQYTLGNYAKALASYEKVLEIHQQNLPSNHSDLGDSYNNIGMVYFTMANYPKALSYYQKSLEIKQQSLPPGHLSLGTTYNNLGMAYMNMGEHRKALSAHENALQIRQQSLPSTHSDLAMSLGHIGNVYHSMGEHKKALSYCQRAVEIAHQTLPSQHPHVQWYRKILQDVEKQL</sequence>
<evidence type="ECO:0008006" key="6">
    <source>
        <dbReference type="Google" id="ProtNLM"/>
    </source>
</evidence>
<dbReference type="Pfam" id="PF13424">
    <property type="entry name" value="TPR_12"/>
    <property type="match status" value="4"/>
</dbReference>
<feature type="repeat" description="TPR" evidence="3">
    <location>
        <begin position="672"/>
        <end position="705"/>
    </location>
</feature>
<dbReference type="SMART" id="SM00028">
    <property type="entry name" value="TPR"/>
    <property type="match status" value="9"/>
</dbReference>
<dbReference type="Pfam" id="PF00515">
    <property type="entry name" value="TPR_1"/>
    <property type="match status" value="1"/>
</dbReference>
<evidence type="ECO:0000256" key="1">
    <source>
        <dbReference type="ARBA" id="ARBA00022737"/>
    </source>
</evidence>
<feature type="repeat" description="TPR" evidence="3">
    <location>
        <begin position="546"/>
        <end position="579"/>
    </location>
</feature>
<dbReference type="PANTHER" id="PTHR45641:SF19">
    <property type="entry name" value="NEPHROCYSTIN-3"/>
    <property type="match status" value="1"/>
</dbReference>
<dbReference type="Gene3D" id="1.25.40.10">
    <property type="entry name" value="Tetratricopeptide repeat domain"/>
    <property type="match status" value="3"/>
</dbReference>
<gene>
    <name evidence="4" type="ORF">EDS130_LOCUS33461</name>
</gene>
<organism evidence="4 5">
    <name type="scientific">Adineta ricciae</name>
    <name type="common">Rotifer</name>
    <dbReference type="NCBI Taxonomy" id="249248"/>
    <lineage>
        <taxon>Eukaryota</taxon>
        <taxon>Metazoa</taxon>
        <taxon>Spiralia</taxon>
        <taxon>Gnathifera</taxon>
        <taxon>Rotifera</taxon>
        <taxon>Eurotatoria</taxon>
        <taxon>Bdelloidea</taxon>
        <taxon>Adinetida</taxon>
        <taxon>Adinetidae</taxon>
        <taxon>Adineta</taxon>
    </lineage>
</organism>
<dbReference type="AlphaFoldDB" id="A0A815HMW8"/>
<dbReference type="InterPro" id="IPR011990">
    <property type="entry name" value="TPR-like_helical_dom_sf"/>
</dbReference>
<dbReference type="SUPFAM" id="SSF56399">
    <property type="entry name" value="ADP-ribosylation"/>
    <property type="match status" value="1"/>
</dbReference>
<reference evidence="4" key="1">
    <citation type="submission" date="2021-02" db="EMBL/GenBank/DDBJ databases">
        <authorList>
            <person name="Nowell W R."/>
        </authorList>
    </citation>
    <scope>NUCLEOTIDE SEQUENCE</scope>
</reference>
<dbReference type="SUPFAM" id="SSF48452">
    <property type="entry name" value="TPR-like"/>
    <property type="match status" value="3"/>
</dbReference>
<feature type="repeat" description="TPR" evidence="3">
    <location>
        <begin position="798"/>
        <end position="831"/>
    </location>
</feature>
<feature type="repeat" description="TPR" evidence="3">
    <location>
        <begin position="714"/>
        <end position="747"/>
    </location>
</feature>
<protein>
    <recommendedName>
        <fullName evidence="6">UDP-N-acetylglucosamine--peptide N-acetylglucosaminyltransferase SPINDLY</fullName>
    </recommendedName>
</protein>
<dbReference type="Gene3D" id="3.90.176.10">
    <property type="entry name" value="Toxin ADP-ribosyltransferase, Chain A, domain 1"/>
    <property type="match status" value="1"/>
</dbReference>
<feature type="repeat" description="TPR" evidence="3">
    <location>
        <begin position="462"/>
        <end position="495"/>
    </location>
</feature>
<dbReference type="Pfam" id="PF13374">
    <property type="entry name" value="TPR_10"/>
    <property type="match status" value="1"/>
</dbReference>
<evidence type="ECO:0000313" key="4">
    <source>
        <dbReference type="EMBL" id="CAF1354322.1"/>
    </source>
</evidence>
<evidence type="ECO:0000313" key="5">
    <source>
        <dbReference type="Proteomes" id="UP000663852"/>
    </source>
</evidence>
<feature type="repeat" description="TPR" evidence="3">
    <location>
        <begin position="630"/>
        <end position="663"/>
    </location>
</feature>
<feature type="repeat" description="TPR" evidence="3">
    <location>
        <begin position="756"/>
        <end position="789"/>
    </location>
</feature>
<keyword evidence="2 3" id="KW-0802">TPR repeat</keyword>
<dbReference type="InterPro" id="IPR019734">
    <property type="entry name" value="TPR_rpt"/>
</dbReference>
<feature type="repeat" description="TPR" evidence="3">
    <location>
        <begin position="504"/>
        <end position="537"/>
    </location>
</feature>
<keyword evidence="1" id="KW-0677">Repeat</keyword>
<comment type="caution">
    <text evidence="4">The sequence shown here is derived from an EMBL/GenBank/DDBJ whole genome shotgun (WGS) entry which is preliminary data.</text>
</comment>
<dbReference type="Proteomes" id="UP000663852">
    <property type="component" value="Unassembled WGS sequence"/>
</dbReference>
<dbReference type="EMBL" id="CAJNOJ010000267">
    <property type="protein sequence ID" value="CAF1354322.1"/>
    <property type="molecule type" value="Genomic_DNA"/>
</dbReference>